<evidence type="ECO:0000256" key="8">
    <source>
        <dbReference type="RuleBase" id="RU362007"/>
    </source>
</evidence>
<dbReference type="GO" id="GO:0005829">
    <property type="term" value="C:cytosol"/>
    <property type="evidence" value="ECO:0007669"/>
    <property type="project" value="TreeGrafter"/>
</dbReference>
<dbReference type="Pfam" id="PF00349">
    <property type="entry name" value="Hexokinase_1"/>
    <property type="match status" value="1"/>
</dbReference>
<evidence type="ECO:0000256" key="9">
    <source>
        <dbReference type="SAM" id="MobiDB-lite"/>
    </source>
</evidence>
<dbReference type="SUPFAM" id="SSF53067">
    <property type="entry name" value="Actin-like ATPase domain"/>
    <property type="match status" value="2"/>
</dbReference>
<organism evidence="12 13">
    <name type="scientific">Pseudogymnoascus destructans (strain ATCC MYA-4855 / 20631-21)</name>
    <name type="common">Bat white-nose syndrome fungus</name>
    <name type="synonym">Geomyces destructans</name>
    <dbReference type="NCBI Taxonomy" id="658429"/>
    <lineage>
        <taxon>Eukaryota</taxon>
        <taxon>Fungi</taxon>
        <taxon>Dikarya</taxon>
        <taxon>Ascomycota</taxon>
        <taxon>Pezizomycotina</taxon>
        <taxon>Leotiomycetes</taxon>
        <taxon>Thelebolales</taxon>
        <taxon>Thelebolaceae</taxon>
        <taxon>Pseudogymnoascus</taxon>
    </lineage>
</organism>
<evidence type="ECO:0000259" key="11">
    <source>
        <dbReference type="Pfam" id="PF03727"/>
    </source>
</evidence>
<dbReference type="STRING" id="658429.L8GE94"/>
<dbReference type="AlphaFoldDB" id="L8GE94"/>
<dbReference type="HOGENOM" id="CLU_014393_5_0_1"/>
<dbReference type="Pfam" id="PF03727">
    <property type="entry name" value="Hexokinase_2"/>
    <property type="match status" value="2"/>
</dbReference>
<keyword evidence="5 8" id="KW-0418">Kinase</keyword>
<dbReference type="InParanoid" id="L8GE94"/>
<dbReference type="GO" id="GO:0008865">
    <property type="term" value="F:fructokinase activity"/>
    <property type="evidence" value="ECO:0007669"/>
    <property type="project" value="TreeGrafter"/>
</dbReference>
<evidence type="ECO:0000256" key="7">
    <source>
        <dbReference type="ARBA" id="ARBA00023152"/>
    </source>
</evidence>
<dbReference type="InterPro" id="IPR001312">
    <property type="entry name" value="Hexokinase"/>
</dbReference>
<reference evidence="13" key="1">
    <citation type="submission" date="2010-09" db="EMBL/GenBank/DDBJ databases">
        <title>The genome sequence of Geomyces destructans 20631-21.</title>
        <authorList>
            <consortium name="The Broad Institute Genome Sequencing Platform"/>
            <person name="Cuomo C.A."/>
            <person name="Blehert D.S."/>
            <person name="Lorch J.M."/>
            <person name="Young S.K."/>
            <person name="Zeng Q."/>
            <person name="Gargeya S."/>
            <person name="Fitzgerald M."/>
            <person name="Haas B."/>
            <person name="Abouelleil A."/>
            <person name="Alvarado L."/>
            <person name="Arachchi H.M."/>
            <person name="Berlin A."/>
            <person name="Brown A."/>
            <person name="Chapman S.B."/>
            <person name="Chen Z."/>
            <person name="Dunbar C."/>
            <person name="Freedman E."/>
            <person name="Gearin G."/>
            <person name="Gellesch M."/>
            <person name="Goldberg J."/>
            <person name="Griggs A."/>
            <person name="Gujja S."/>
            <person name="Heiman D."/>
            <person name="Howarth C."/>
            <person name="Larson L."/>
            <person name="Lui A."/>
            <person name="MacDonald P.J.P."/>
            <person name="Montmayeur A."/>
            <person name="Murphy C."/>
            <person name="Neiman D."/>
            <person name="Pearson M."/>
            <person name="Priest M."/>
            <person name="Roberts A."/>
            <person name="Saif S."/>
            <person name="Shea T."/>
            <person name="Shenoy N."/>
            <person name="Sisk P."/>
            <person name="Stolte C."/>
            <person name="Sykes S."/>
            <person name="Wortman J."/>
            <person name="Nusbaum C."/>
            <person name="Birren B."/>
        </authorList>
    </citation>
    <scope>NUCLEOTIDE SEQUENCE [LARGE SCALE GENOMIC DNA]</scope>
    <source>
        <strain evidence="13">ATCC MYA-4855 / 20631-21</strain>
    </source>
</reference>
<proteinExistence type="inferred from homology"/>
<dbReference type="GO" id="GO:0005524">
    <property type="term" value="F:ATP binding"/>
    <property type="evidence" value="ECO:0007669"/>
    <property type="project" value="UniProtKB-UniRule"/>
</dbReference>
<feature type="domain" description="Hexokinase N-terminal" evidence="10">
    <location>
        <begin position="7"/>
        <end position="213"/>
    </location>
</feature>
<keyword evidence="6 8" id="KW-0067">ATP-binding</keyword>
<dbReference type="GO" id="GO:0005536">
    <property type="term" value="F:D-glucose binding"/>
    <property type="evidence" value="ECO:0007669"/>
    <property type="project" value="InterPro"/>
</dbReference>
<evidence type="ECO:0000313" key="13">
    <source>
        <dbReference type="Proteomes" id="UP000011064"/>
    </source>
</evidence>
<dbReference type="EMBL" id="GL573258">
    <property type="protein sequence ID" value="ELR10476.1"/>
    <property type="molecule type" value="Genomic_DNA"/>
</dbReference>
<name>L8GE94_PSED2</name>
<dbReference type="FunCoup" id="L8GE94">
    <property type="interactions" value="976"/>
</dbReference>
<dbReference type="GO" id="GO:0006006">
    <property type="term" value="P:glucose metabolic process"/>
    <property type="evidence" value="ECO:0007669"/>
    <property type="project" value="TreeGrafter"/>
</dbReference>
<dbReference type="PRINTS" id="PR00475">
    <property type="entry name" value="HEXOKINASE"/>
</dbReference>
<evidence type="ECO:0000259" key="10">
    <source>
        <dbReference type="Pfam" id="PF00349"/>
    </source>
</evidence>
<dbReference type="GO" id="GO:0001678">
    <property type="term" value="P:intracellular glucose homeostasis"/>
    <property type="evidence" value="ECO:0007669"/>
    <property type="project" value="InterPro"/>
</dbReference>
<dbReference type="InterPro" id="IPR022673">
    <property type="entry name" value="Hexokinase_C"/>
</dbReference>
<dbReference type="InterPro" id="IPR022672">
    <property type="entry name" value="Hexokinase_N"/>
</dbReference>
<dbReference type="PANTHER" id="PTHR19443:SF30">
    <property type="entry name" value="GLUCOKINASE-1-RELATED"/>
    <property type="match status" value="1"/>
</dbReference>
<evidence type="ECO:0000256" key="4">
    <source>
        <dbReference type="ARBA" id="ARBA00022741"/>
    </source>
</evidence>
<dbReference type="EC" id="2.7.1.-" evidence="8"/>
<keyword evidence="3 8" id="KW-0808">Transferase</keyword>
<dbReference type="VEuPathDB" id="FungiDB:GMDG_04757"/>
<feature type="domain" description="Hexokinase C-terminal" evidence="11">
    <location>
        <begin position="501"/>
        <end position="557"/>
    </location>
</feature>
<dbReference type="OrthoDB" id="419537at2759"/>
<comment type="similarity">
    <text evidence="2 8">Belongs to the hexokinase family.</text>
</comment>
<dbReference type="Proteomes" id="UP000011064">
    <property type="component" value="Unassembled WGS sequence"/>
</dbReference>
<accession>L8GE94</accession>
<protein>
    <recommendedName>
        <fullName evidence="8">Phosphotransferase</fullName>
        <ecNumber evidence="8">2.7.1.-</ecNumber>
    </recommendedName>
</protein>
<keyword evidence="13" id="KW-1185">Reference proteome</keyword>
<dbReference type="UniPathway" id="UPA00109">
    <property type="reaction ID" value="UER00180"/>
</dbReference>
<dbReference type="GO" id="GO:0006096">
    <property type="term" value="P:glycolytic process"/>
    <property type="evidence" value="ECO:0007669"/>
    <property type="project" value="UniProtKB-UniPathway"/>
</dbReference>
<evidence type="ECO:0000256" key="6">
    <source>
        <dbReference type="ARBA" id="ARBA00022840"/>
    </source>
</evidence>
<keyword evidence="4 8" id="KW-0547">Nucleotide-binding</keyword>
<dbReference type="FunFam" id="3.30.420.40:FF:000034">
    <property type="entry name" value="Phosphotransferase"/>
    <property type="match status" value="1"/>
</dbReference>
<feature type="domain" description="Hexokinase C-terminal" evidence="11">
    <location>
        <begin position="223"/>
        <end position="407"/>
    </location>
</feature>
<feature type="region of interest" description="Disordered" evidence="9">
    <location>
        <begin position="475"/>
        <end position="494"/>
    </location>
</feature>
<evidence type="ECO:0000256" key="3">
    <source>
        <dbReference type="ARBA" id="ARBA00022679"/>
    </source>
</evidence>
<evidence type="ECO:0000256" key="5">
    <source>
        <dbReference type="ARBA" id="ARBA00022777"/>
    </source>
</evidence>
<dbReference type="Gene3D" id="3.40.367.20">
    <property type="match status" value="2"/>
</dbReference>
<comment type="pathway">
    <text evidence="1">Carbohydrate degradation; glycolysis; D-glyceraldehyde 3-phosphate and glycerone phosphate from D-glucose: step 1/4.</text>
</comment>
<sequence>MSIHDHADRVAAEFEYDGDHVREAVKHFIRQMHEGLGADGGAMAQIPTYVTTVPDGTEKGLYLALDLGGTNVRVCSVDLHGDTKLTTVQSKTAIPPELMHAATFRELLHFLAQQIELFLQTYNNDLLHAHRARKTETSRDGLLKLGFTFSFAFKQLALNRGTLLYWTKGFNIPDAIGQELCGLLQDELEALNVPVLVAALVNDTVGTLVARSYQSPGATTTLLGAIFGTGTNGAYVEKLANITKMLPAQADGSAAPIPSGDMILNTEWGSFDPELFILPNTPYDVAVDRESVHPGIQMFEKRVSGLFLGETLRHALLAIAPYSETMVIPPDSPIHSRYSISTTFLSSAASDESLRLDIVRSELKRMLNLDATREDAEAVKKLVLAINKRAARLAGVAIAAIVVNSGRLADVSTPPTSPLSVVDGNAPLPISLKAVETESDEAISDVHPKPKLDISPYRRLRSLLRRVFCAPSPDLITPESDLPPSKPQTPPTHPVVQNEGIIDIGVDGSIIEFCPGFISSIHSALRDVDEIGVEGGRRIRIGIAKDGSGIGAALIARMAELEMGRGMK</sequence>
<dbReference type="PANTHER" id="PTHR19443">
    <property type="entry name" value="HEXOKINASE"/>
    <property type="match status" value="1"/>
</dbReference>
<dbReference type="Gene3D" id="3.30.420.40">
    <property type="match status" value="1"/>
</dbReference>
<evidence type="ECO:0000313" key="12">
    <source>
        <dbReference type="EMBL" id="ELR10476.1"/>
    </source>
</evidence>
<evidence type="ECO:0000256" key="1">
    <source>
        <dbReference type="ARBA" id="ARBA00004888"/>
    </source>
</evidence>
<feature type="compositionally biased region" description="Pro residues" evidence="9">
    <location>
        <begin position="484"/>
        <end position="493"/>
    </location>
</feature>
<dbReference type="PROSITE" id="PS51748">
    <property type="entry name" value="HEXOKINASE_2"/>
    <property type="match status" value="1"/>
</dbReference>
<dbReference type="GO" id="GO:0005739">
    <property type="term" value="C:mitochondrion"/>
    <property type="evidence" value="ECO:0007669"/>
    <property type="project" value="TreeGrafter"/>
</dbReference>
<dbReference type="GO" id="GO:0004340">
    <property type="term" value="F:glucokinase activity"/>
    <property type="evidence" value="ECO:0007669"/>
    <property type="project" value="TreeGrafter"/>
</dbReference>
<keyword evidence="7 8" id="KW-0324">Glycolysis</keyword>
<evidence type="ECO:0000256" key="2">
    <source>
        <dbReference type="ARBA" id="ARBA00009225"/>
    </source>
</evidence>
<dbReference type="InterPro" id="IPR043129">
    <property type="entry name" value="ATPase_NBD"/>
</dbReference>
<gene>
    <name evidence="12" type="ORF">GMDG_04757</name>
</gene>